<dbReference type="GO" id="GO:0031011">
    <property type="term" value="C:Ino80 complex"/>
    <property type="evidence" value="ECO:0007669"/>
    <property type="project" value="InterPro"/>
</dbReference>
<protein>
    <recommendedName>
        <fullName evidence="2">INO80 complex subunit B-like conserved region domain-containing protein</fullName>
    </recommendedName>
</protein>
<evidence type="ECO:0000313" key="4">
    <source>
        <dbReference type="Proteomes" id="UP001050691"/>
    </source>
</evidence>
<feature type="compositionally biased region" description="Low complexity" evidence="1">
    <location>
        <begin position="243"/>
        <end position="263"/>
    </location>
</feature>
<dbReference type="InterPro" id="IPR006880">
    <property type="entry name" value="INO80B_C"/>
</dbReference>
<gene>
    <name evidence="3" type="ORF">Clacol_002543</name>
</gene>
<dbReference type="AlphaFoldDB" id="A0AAV5A3Y9"/>
<feature type="compositionally biased region" description="Acidic residues" evidence="1">
    <location>
        <begin position="265"/>
        <end position="312"/>
    </location>
</feature>
<dbReference type="PANTHER" id="PTHR21561:SF12">
    <property type="entry name" value="INO80 COMPLEX SUBUNIT B"/>
    <property type="match status" value="1"/>
</dbReference>
<proteinExistence type="predicted"/>
<dbReference type="PANTHER" id="PTHR21561">
    <property type="entry name" value="INO80 COMPLEX SUBUNIT B"/>
    <property type="match status" value="1"/>
</dbReference>
<dbReference type="InterPro" id="IPR029523">
    <property type="entry name" value="INO80B/Ies2"/>
</dbReference>
<feature type="compositionally biased region" description="Polar residues" evidence="1">
    <location>
        <begin position="318"/>
        <end position="327"/>
    </location>
</feature>
<name>A0AAV5A3Y9_9AGAM</name>
<dbReference type="EMBL" id="BPWL01000003">
    <property type="protein sequence ID" value="GJJ08332.1"/>
    <property type="molecule type" value="Genomic_DNA"/>
</dbReference>
<dbReference type="Proteomes" id="UP001050691">
    <property type="component" value="Unassembled WGS sequence"/>
</dbReference>
<feature type="compositionally biased region" description="Basic residues" evidence="1">
    <location>
        <begin position="387"/>
        <end position="399"/>
    </location>
</feature>
<feature type="compositionally biased region" description="Basic residues" evidence="1">
    <location>
        <begin position="1"/>
        <end position="12"/>
    </location>
</feature>
<evidence type="ECO:0000259" key="2">
    <source>
        <dbReference type="SMART" id="SM01406"/>
    </source>
</evidence>
<organism evidence="3 4">
    <name type="scientific">Clathrus columnatus</name>
    <dbReference type="NCBI Taxonomy" id="1419009"/>
    <lineage>
        <taxon>Eukaryota</taxon>
        <taxon>Fungi</taxon>
        <taxon>Dikarya</taxon>
        <taxon>Basidiomycota</taxon>
        <taxon>Agaricomycotina</taxon>
        <taxon>Agaricomycetes</taxon>
        <taxon>Phallomycetidae</taxon>
        <taxon>Phallales</taxon>
        <taxon>Clathraceae</taxon>
        <taxon>Clathrus</taxon>
    </lineage>
</organism>
<feature type="compositionally biased region" description="Basic residues" evidence="1">
    <location>
        <begin position="211"/>
        <end position="222"/>
    </location>
</feature>
<evidence type="ECO:0000256" key="1">
    <source>
        <dbReference type="SAM" id="MobiDB-lite"/>
    </source>
</evidence>
<dbReference type="GO" id="GO:0006338">
    <property type="term" value="P:chromatin remodeling"/>
    <property type="evidence" value="ECO:0007669"/>
    <property type="project" value="InterPro"/>
</dbReference>
<accession>A0AAV5A3Y9</accession>
<dbReference type="SMART" id="SM01406">
    <property type="entry name" value="PAPA-1"/>
    <property type="match status" value="1"/>
</dbReference>
<feature type="compositionally biased region" description="Basic residues" evidence="1">
    <location>
        <begin position="176"/>
        <end position="187"/>
    </location>
</feature>
<feature type="compositionally biased region" description="Acidic residues" evidence="1">
    <location>
        <begin position="45"/>
        <end position="83"/>
    </location>
</feature>
<feature type="compositionally biased region" description="Polar residues" evidence="1">
    <location>
        <begin position="98"/>
        <end position="116"/>
    </location>
</feature>
<reference evidence="3" key="1">
    <citation type="submission" date="2021-10" db="EMBL/GenBank/DDBJ databases">
        <title>De novo Genome Assembly of Clathrus columnatus (Basidiomycota, Fungi) Using Illumina and Nanopore Sequence Data.</title>
        <authorList>
            <person name="Ogiso-Tanaka E."/>
            <person name="Itagaki H."/>
            <person name="Hosoya T."/>
            <person name="Hosaka K."/>
        </authorList>
    </citation>
    <scope>NUCLEOTIDE SEQUENCE</scope>
    <source>
        <strain evidence="3">MO-923</strain>
    </source>
</reference>
<feature type="region of interest" description="Disordered" evidence="1">
    <location>
        <begin position="1"/>
        <end position="435"/>
    </location>
</feature>
<keyword evidence="4" id="KW-1185">Reference proteome</keyword>
<feature type="compositionally biased region" description="Basic and acidic residues" evidence="1">
    <location>
        <begin position="357"/>
        <end position="383"/>
    </location>
</feature>
<evidence type="ECO:0000313" key="3">
    <source>
        <dbReference type="EMBL" id="GJJ08332.1"/>
    </source>
</evidence>
<feature type="compositionally biased region" description="Low complexity" evidence="1">
    <location>
        <begin position="117"/>
        <end position="126"/>
    </location>
</feature>
<dbReference type="Pfam" id="PF04795">
    <property type="entry name" value="PAPA-1"/>
    <property type="match status" value="1"/>
</dbReference>
<sequence>MPRVMVHPRFKQRIISDPPSATASPESGHPVDSNAVEQGVSADVDMAEELGPNEEPAEDVDDEGGSMDISDDEDVGDEAEESQGYEPGSNRGHALSRFNPQKPASSSQNNNKSLKVSASASGSSSALHPVTMADQQDNLSGTQRPSEQQPDSVRRSSRVKQPPSPSKPAPVNQRSPARRSLKIKLKLGSKPTPELDDEKLPAPSTVTRSGGTRRGRASRARGRGKDTATLTFTLPARGRNTRSEASVSSRRSQSPSETSPRTSPESEDDPDAEIDIDPDPEGEAEDVNIDEPDDEAMGVGSIDEDGDDDDSEVLPGQGSRSRMTSRQALLANKADVEHVELGSVGPSRKKQLTTEEMALRREETARKRKNLNEKKLEDEKTETINRLLKKQSSRSRAKRSALNASVVATPQTHSGGEEGENDQIPPERSSGMPGPAWRWISSKDGYKLGIPVEVIEDVTMESLPVPPRPPLSASICDAQGCSRSRKYRLVSDFNRGACGIEHLKLLNGTS</sequence>
<comment type="caution">
    <text evidence="3">The sequence shown here is derived from an EMBL/GenBank/DDBJ whole genome shotgun (WGS) entry which is preliminary data.</text>
</comment>
<feature type="compositionally biased region" description="Polar residues" evidence="1">
    <location>
        <begin position="133"/>
        <end position="151"/>
    </location>
</feature>
<feature type="domain" description="INO80 complex subunit B-like conserved region" evidence="2">
    <location>
        <begin position="356"/>
        <end position="454"/>
    </location>
</feature>